<feature type="binding site" evidence="6">
    <location>
        <position position="245"/>
    </location>
    <ligand>
        <name>S-adenosyl-L-methionine</name>
        <dbReference type="ChEBI" id="CHEBI:59789"/>
    </ligand>
</feature>
<dbReference type="CDD" id="cd02440">
    <property type="entry name" value="AdoMet_MTases"/>
    <property type="match status" value="1"/>
</dbReference>
<keyword evidence="1" id="KW-0479">Metal-binding</keyword>
<dbReference type="Pfam" id="PF05958">
    <property type="entry name" value="tRNA_U5-meth_tr"/>
    <property type="match status" value="1"/>
</dbReference>
<keyword evidence="1" id="KW-0408">Iron</keyword>
<dbReference type="InterPro" id="IPR030390">
    <property type="entry name" value="MeTrfase_TrmA_AS"/>
</dbReference>
<feature type="binding site" evidence="6">
    <location>
        <position position="340"/>
    </location>
    <ligand>
        <name>S-adenosyl-L-methionine</name>
        <dbReference type="ChEBI" id="CHEBI:59789"/>
    </ligand>
</feature>
<gene>
    <name evidence="8" type="ORF">SAMN05216452_3558</name>
</gene>
<name>A0A1H4N2E3_9HYPH</name>
<keyword evidence="4 6" id="KW-0949">S-adenosyl-L-methionine</keyword>
<reference evidence="9" key="1">
    <citation type="submission" date="2016-10" db="EMBL/GenBank/DDBJ databases">
        <authorList>
            <person name="Varghese N."/>
            <person name="Submissions S."/>
        </authorList>
    </citation>
    <scope>NUCLEOTIDE SEQUENCE [LARGE SCALE GENOMIC DNA]</scope>
    <source>
        <strain evidence="9">ES.061</strain>
    </source>
</reference>
<dbReference type="InterPro" id="IPR012340">
    <property type="entry name" value="NA-bd_OB-fold"/>
</dbReference>
<accession>A0A1H4N2E3</accession>
<dbReference type="AlphaFoldDB" id="A0A1H4N2E3"/>
<dbReference type="GO" id="GO:0070041">
    <property type="term" value="F:rRNA (uridine-C5-)-methyltransferase activity"/>
    <property type="evidence" value="ECO:0007669"/>
    <property type="project" value="TreeGrafter"/>
</dbReference>
<keyword evidence="1" id="KW-0004">4Fe-4S</keyword>
<dbReference type="PANTHER" id="PTHR11061:SF49">
    <property type="entry name" value="23S RRNA (URACIL(1939)-C(5))-METHYLTRANSFERASE RLMD"/>
    <property type="match status" value="1"/>
</dbReference>
<dbReference type="SUPFAM" id="SSF53335">
    <property type="entry name" value="S-adenosyl-L-methionine-dependent methyltransferases"/>
    <property type="match status" value="1"/>
</dbReference>
<feature type="binding site" evidence="6">
    <location>
        <position position="272"/>
    </location>
    <ligand>
        <name>S-adenosyl-L-methionine</name>
        <dbReference type="ChEBI" id="CHEBI:59789"/>
    </ligand>
</feature>
<dbReference type="PROSITE" id="PS01230">
    <property type="entry name" value="TRMA_1"/>
    <property type="match status" value="1"/>
</dbReference>
<dbReference type="InterPro" id="IPR010280">
    <property type="entry name" value="U5_MeTrfase_fam"/>
</dbReference>
<dbReference type="PROSITE" id="PS51687">
    <property type="entry name" value="SAM_MT_RNA_M5U"/>
    <property type="match status" value="1"/>
</dbReference>
<evidence type="ECO:0000256" key="5">
    <source>
        <dbReference type="ARBA" id="ARBA00023014"/>
    </source>
</evidence>
<evidence type="ECO:0000256" key="7">
    <source>
        <dbReference type="PROSITE-ProRule" id="PRU10015"/>
    </source>
</evidence>
<evidence type="ECO:0000256" key="6">
    <source>
        <dbReference type="PROSITE-ProRule" id="PRU01024"/>
    </source>
</evidence>
<dbReference type="Gene3D" id="3.40.50.150">
    <property type="entry name" value="Vaccinia Virus protein VP39"/>
    <property type="match status" value="1"/>
</dbReference>
<dbReference type="GO" id="GO:0070475">
    <property type="term" value="P:rRNA base methylation"/>
    <property type="evidence" value="ECO:0007669"/>
    <property type="project" value="TreeGrafter"/>
</dbReference>
<dbReference type="PANTHER" id="PTHR11061">
    <property type="entry name" value="RNA M5U METHYLTRANSFERASE"/>
    <property type="match status" value="1"/>
</dbReference>
<evidence type="ECO:0000256" key="1">
    <source>
        <dbReference type="ARBA" id="ARBA00022485"/>
    </source>
</evidence>
<keyword evidence="5" id="KW-0411">Iron-sulfur</keyword>
<dbReference type="RefSeq" id="WP_090329660.1">
    <property type="nucleotide sequence ID" value="NZ_FNSL01000001.1"/>
</dbReference>
<keyword evidence="3 6" id="KW-0808">Transferase</keyword>
<keyword evidence="9" id="KW-1185">Reference proteome</keyword>
<proteinExistence type="inferred from homology"/>
<evidence type="ECO:0000313" key="8">
    <source>
        <dbReference type="EMBL" id="SEB88782.1"/>
    </source>
</evidence>
<feature type="binding site" evidence="6">
    <location>
        <position position="292"/>
    </location>
    <ligand>
        <name>S-adenosyl-L-methionine</name>
        <dbReference type="ChEBI" id="CHEBI:59789"/>
    </ligand>
</feature>
<dbReference type="InterPro" id="IPR029063">
    <property type="entry name" value="SAM-dependent_MTases_sf"/>
</dbReference>
<dbReference type="Gene3D" id="2.40.50.1070">
    <property type="match status" value="1"/>
</dbReference>
<dbReference type="Proteomes" id="UP000199064">
    <property type="component" value="Unassembled WGS sequence"/>
</dbReference>
<protein>
    <submittedName>
        <fullName evidence="8">23S rRNA m(5)U-1939 methyltransferase</fullName>
    </submittedName>
</protein>
<evidence type="ECO:0000313" key="9">
    <source>
        <dbReference type="Proteomes" id="UP000199064"/>
    </source>
</evidence>
<evidence type="ECO:0000256" key="3">
    <source>
        <dbReference type="ARBA" id="ARBA00022679"/>
    </source>
</evidence>
<evidence type="ECO:0000256" key="2">
    <source>
        <dbReference type="ARBA" id="ARBA00022603"/>
    </source>
</evidence>
<comment type="similarity">
    <text evidence="6">Belongs to the class I-like SAM-binding methyltransferase superfamily. RNA M5U methyltransferase family.</text>
</comment>
<sequence>MSETLTIDHLGAQGDGVVATPAGPVYVPFALPGEVVEAELRKGRAEKTILREASPERIEPACRHFGDCGGCVVQHLETGAYLAWKRDKVVHALEARGVEAEVEDALACSPETRRRVTFTARRLGSEVLLGFNAAQSHRIVVIEECPVATPGIVAALGDLRDLARAIAATPKPFHLTVTETRTGLDIAAAGAGRLGEKQRRAVIDLALAKGFARLSADGEIIVEGQKPSVMFGDVPVAIPPAGFLQATLAAEEAMAALVGRHLDGCKHVADLFAGSGTFALRLAQNARVYAAEGDAIALATLDIAARQWPSLKPVTAEKRDLFHRPLLTKELAQFDGLVFDPPRAGAEFQCRQIARSEVKRVAAVSCNPGTLARDLAILVAGGYRVTRIVPIDQFLWSPHVEAVALLEKKPKRR</sequence>
<feature type="active site" description="Nucleophile" evidence="6">
    <location>
        <position position="366"/>
    </location>
</feature>
<dbReference type="SUPFAM" id="SSF50249">
    <property type="entry name" value="Nucleic acid-binding proteins"/>
    <property type="match status" value="1"/>
</dbReference>
<dbReference type="Gene3D" id="2.40.50.140">
    <property type="entry name" value="Nucleic acid-binding proteins"/>
    <property type="match status" value="1"/>
</dbReference>
<evidence type="ECO:0000256" key="4">
    <source>
        <dbReference type="ARBA" id="ARBA00022691"/>
    </source>
</evidence>
<keyword evidence="2 6" id="KW-0489">Methyltransferase</keyword>
<feature type="active site" evidence="7">
    <location>
        <position position="366"/>
    </location>
</feature>
<dbReference type="EMBL" id="FNSL01000001">
    <property type="protein sequence ID" value="SEB88782.1"/>
    <property type="molecule type" value="Genomic_DNA"/>
</dbReference>
<organism evidence="8 9">
    <name type="scientific">Nitratireductor aquibiodomus</name>
    <dbReference type="NCBI Taxonomy" id="204799"/>
    <lineage>
        <taxon>Bacteria</taxon>
        <taxon>Pseudomonadati</taxon>
        <taxon>Pseudomonadota</taxon>
        <taxon>Alphaproteobacteria</taxon>
        <taxon>Hyphomicrobiales</taxon>
        <taxon>Phyllobacteriaceae</taxon>
        <taxon>Nitratireductor</taxon>
    </lineage>
</organism>
<dbReference type="GO" id="GO:0051539">
    <property type="term" value="F:4 iron, 4 sulfur cluster binding"/>
    <property type="evidence" value="ECO:0007669"/>
    <property type="project" value="UniProtKB-KW"/>
</dbReference>